<evidence type="ECO:0000313" key="1">
    <source>
        <dbReference type="EMBL" id="MBR7832894.1"/>
    </source>
</evidence>
<keyword evidence="2" id="KW-1185">Reference proteome</keyword>
<organism evidence="1 2">
    <name type="scientific">Actinospica durhamensis</name>
    <dbReference type="NCBI Taxonomy" id="1508375"/>
    <lineage>
        <taxon>Bacteria</taxon>
        <taxon>Bacillati</taxon>
        <taxon>Actinomycetota</taxon>
        <taxon>Actinomycetes</taxon>
        <taxon>Catenulisporales</taxon>
        <taxon>Actinospicaceae</taxon>
        <taxon>Actinospica</taxon>
    </lineage>
</organism>
<gene>
    <name evidence="1" type="ORF">KDL01_06450</name>
</gene>
<dbReference type="Proteomes" id="UP000675781">
    <property type="component" value="Unassembled WGS sequence"/>
</dbReference>
<dbReference type="EMBL" id="JAGSOG010000018">
    <property type="protein sequence ID" value="MBR7832894.1"/>
    <property type="molecule type" value="Genomic_DNA"/>
</dbReference>
<sequence>MSEPTTPADASNRADLPHRVGPWATRFDSDEALIAADDAARAYALEHHDLAPVLPFATVYGPGLHFDKATAIGISTQMPVNEDGSTNYTRGDFLGGLVYGVYRPAETANAAAGPADGEELWNTTLYPYPAGNLDPVSVPLAALGLEAPEVDRRFVNFCAGLLGCEAVDDLGLLRPTFDLAWPDYRACIGAGLLHLVQQRPISPETWYSLTYVPFEAPDQLALYLAQVYAYLFDDFDTMPVAPS</sequence>
<protein>
    <submittedName>
        <fullName evidence="1">Uncharacterized protein</fullName>
    </submittedName>
</protein>
<comment type="caution">
    <text evidence="1">The sequence shown here is derived from an EMBL/GenBank/DDBJ whole genome shotgun (WGS) entry which is preliminary data.</text>
</comment>
<name>A0A941ES90_9ACTN</name>
<accession>A0A941ES90</accession>
<dbReference type="RefSeq" id="WP_212527418.1">
    <property type="nucleotide sequence ID" value="NZ_JAGSOG010000018.1"/>
</dbReference>
<proteinExistence type="predicted"/>
<evidence type="ECO:0000313" key="2">
    <source>
        <dbReference type="Proteomes" id="UP000675781"/>
    </source>
</evidence>
<reference evidence="1" key="1">
    <citation type="submission" date="2021-04" db="EMBL/GenBank/DDBJ databases">
        <title>Genome based classification of Actinospica acidithermotolerans sp. nov., an actinobacterium isolated from an Indonesian hot spring.</title>
        <authorList>
            <person name="Kusuma A.B."/>
            <person name="Putra K.E."/>
            <person name="Nafisah S."/>
            <person name="Loh J."/>
            <person name="Nouioui I."/>
            <person name="Goodfellow M."/>
        </authorList>
    </citation>
    <scope>NUCLEOTIDE SEQUENCE</scope>
    <source>
        <strain evidence="1">CSCA 57</strain>
    </source>
</reference>
<dbReference type="AlphaFoldDB" id="A0A941ES90"/>